<proteinExistence type="predicted"/>
<keyword evidence="3" id="KW-1185">Reference proteome</keyword>
<protein>
    <submittedName>
        <fullName evidence="2">Uncharacterized protein</fullName>
    </submittedName>
</protein>
<dbReference type="Proteomes" id="UP000807769">
    <property type="component" value="Unassembled WGS sequence"/>
</dbReference>
<dbReference type="EMBL" id="JABBWG010000110">
    <property type="protein sequence ID" value="KAG1800643.1"/>
    <property type="molecule type" value="Genomic_DNA"/>
</dbReference>
<dbReference type="RefSeq" id="XP_041185937.1">
    <property type="nucleotide sequence ID" value="XM_041333737.1"/>
</dbReference>
<evidence type="ECO:0000313" key="2">
    <source>
        <dbReference type="EMBL" id="KAG1800643.1"/>
    </source>
</evidence>
<evidence type="ECO:0000313" key="3">
    <source>
        <dbReference type="Proteomes" id="UP000807769"/>
    </source>
</evidence>
<dbReference type="GeneID" id="64627754"/>
<comment type="caution">
    <text evidence="2">The sequence shown here is derived from an EMBL/GenBank/DDBJ whole genome shotgun (WGS) entry which is preliminary data.</text>
</comment>
<dbReference type="OrthoDB" id="3543113at2759"/>
<name>A0A9P7J3B0_9AGAM</name>
<feature type="region of interest" description="Disordered" evidence="1">
    <location>
        <begin position="258"/>
        <end position="285"/>
    </location>
</feature>
<gene>
    <name evidence="2" type="ORF">BJ212DRAFT_1305242</name>
</gene>
<accession>A0A9P7J3B0</accession>
<organism evidence="2 3">
    <name type="scientific">Suillus subaureus</name>
    <dbReference type="NCBI Taxonomy" id="48587"/>
    <lineage>
        <taxon>Eukaryota</taxon>
        <taxon>Fungi</taxon>
        <taxon>Dikarya</taxon>
        <taxon>Basidiomycota</taxon>
        <taxon>Agaricomycotina</taxon>
        <taxon>Agaricomycetes</taxon>
        <taxon>Agaricomycetidae</taxon>
        <taxon>Boletales</taxon>
        <taxon>Suillineae</taxon>
        <taxon>Suillaceae</taxon>
        <taxon>Suillus</taxon>
    </lineage>
</organism>
<sequence>MSRSQVMARTSFSAGFREEEMKMSSHLLFKSLPDLDLLPSYSTGLCDFPAPKISPPAHLVLKLWPNFFLGGLQGAGLRLWPYICSGWLTGPRIKDSLTSIILYLNWYWEVTENRTIKLSREPQLMDLLQNCTSFLLQIATPQLSTIEIGTPRTAATPEEITAFIESLSTSCQTFGSLEKISVVDYSPGQWWEHESQSELYSRIFRPLLQFRRLSTVEFVDIGKFRLNDSFIEDAHLVPKVPFSHTFLTSFWPALHSPRPPGTSTHSGLVKSHKKMTPRENRAARMSPSQVMVRTLSLAALLGGEGTVPCDVPAPKSRCPRVLFSTYGPTFVLVGKPGGGQGGGDLGDFISFPLASSCCKLTIFIPRDYLHEEFRSPSIVYSPTVLALPPPPLDSRAPVWTRSQLFPALVHANTSTSRIGDCFCMGPKVFFQVGYLGSVHMTRIHQPVDDSALAFDDIKDVSQIFISDKAGKNHNVRESNRITRTHDTIQCLSDLPYIALLLDVNVVLDLQLNVTFPKTHPAKRVEFYSGD</sequence>
<dbReference type="AlphaFoldDB" id="A0A9P7J3B0"/>
<reference evidence="2" key="1">
    <citation type="journal article" date="2020" name="New Phytol.">
        <title>Comparative genomics reveals dynamic genome evolution in host specialist ectomycorrhizal fungi.</title>
        <authorList>
            <person name="Lofgren L.A."/>
            <person name="Nguyen N.H."/>
            <person name="Vilgalys R."/>
            <person name="Ruytinx J."/>
            <person name="Liao H.L."/>
            <person name="Branco S."/>
            <person name="Kuo A."/>
            <person name="LaButti K."/>
            <person name="Lipzen A."/>
            <person name="Andreopoulos W."/>
            <person name="Pangilinan J."/>
            <person name="Riley R."/>
            <person name="Hundley H."/>
            <person name="Na H."/>
            <person name="Barry K."/>
            <person name="Grigoriev I.V."/>
            <person name="Stajich J.E."/>
            <person name="Kennedy P.G."/>
        </authorList>
    </citation>
    <scope>NUCLEOTIDE SEQUENCE</scope>
    <source>
        <strain evidence="2">MN1</strain>
    </source>
</reference>
<evidence type="ECO:0000256" key="1">
    <source>
        <dbReference type="SAM" id="MobiDB-lite"/>
    </source>
</evidence>